<dbReference type="Proteomes" id="UP001314205">
    <property type="component" value="Unassembled WGS sequence"/>
</dbReference>
<name>A0AAV1LB14_9NEOP</name>
<organism evidence="1 2">
    <name type="scientific">Parnassius mnemosyne</name>
    <name type="common">clouded apollo</name>
    <dbReference type="NCBI Taxonomy" id="213953"/>
    <lineage>
        <taxon>Eukaryota</taxon>
        <taxon>Metazoa</taxon>
        <taxon>Ecdysozoa</taxon>
        <taxon>Arthropoda</taxon>
        <taxon>Hexapoda</taxon>
        <taxon>Insecta</taxon>
        <taxon>Pterygota</taxon>
        <taxon>Neoptera</taxon>
        <taxon>Endopterygota</taxon>
        <taxon>Lepidoptera</taxon>
        <taxon>Glossata</taxon>
        <taxon>Ditrysia</taxon>
        <taxon>Papilionoidea</taxon>
        <taxon>Papilionidae</taxon>
        <taxon>Parnassiinae</taxon>
        <taxon>Parnassini</taxon>
        <taxon>Parnassius</taxon>
        <taxon>Driopa</taxon>
    </lineage>
</organism>
<comment type="caution">
    <text evidence="1">The sequence shown here is derived from an EMBL/GenBank/DDBJ whole genome shotgun (WGS) entry which is preliminary data.</text>
</comment>
<reference evidence="1 2" key="1">
    <citation type="submission" date="2023-11" db="EMBL/GenBank/DDBJ databases">
        <authorList>
            <person name="Hedman E."/>
            <person name="Englund M."/>
            <person name="Stromberg M."/>
            <person name="Nyberg Akerstrom W."/>
            <person name="Nylinder S."/>
            <person name="Jareborg N."/>
            <person name="Kallberg Y."/>
            <person name="Kronander E."/>
        </authorList>
    </citation>
    <scope>NUCLEOTIDE SEQUENCE [LARGE SCALE GENOMIC DNA]</scope>
</reference>
<sequence length="270" mass="30803">MLNLPVIQRPDNYNLKKMHDVITECLNGLANIGIETSTWDPLMVQLMSQKLNTSTYADYMREQQDHRELPDLNDFLFFLESKFMAYETMKNLKKEIPNVQKQGQQKTSNYKNFPTKKHFYETKKGYNKTYFTTSTIGQCPNCKGGHVLMQCVEFIDMNAIQHNNTVAKLHVCANCLYSHGNAKCTSTKTCKGCNKRHHTLLHNYTKKNASTAAETTNGVRNKNISRPTTSTQLNCNHLTNDNIRNPTYYRTTAALLDQGSQVNLITESAA</sequence>
<dbReference type="PANTHER" id="PTHR47331">
    <property type="entry name" value="PHD-TYPE DOMAIN-CONTAINING PROTEIN"/>
    <property type="match status" value="1"/>
</dbReference>
<evidence type="ECO:0000313" key="1">
    <source>
        <dbReference type="EMBL" id="CAK1592000.1"/>
    </source>
</evidence>
<protein>
    <submittedName>
        <fullName evidence="1">Uncharacterized protein</fullName>
    </submittedName>
</protein>
<dbReference type="EMBL" id="CAVLGL010000087">
    <property type="protein sequence ID" value="CAK1592000.1"/>
    <property type="molecule type" value="Genomic_DNA"/>
</dbReference>
<keyword evidence="2" id="KW-1185">Reference proteome</keyword>
<dbReference type="PANTHER" id="PTHR47331:SF5">
    <property type="entry name" value="RIBONUCLEASE H"/>
    <property type="match status" value="1"/>
</dbReference>
<accession>A0AAV1LB14</accession>
<proteinExistence type="predicted"/>
<dbReference type="AlphaFoldDB" id="A0AAV1LB14"/>
<gene>
    <name evidence="1" type="ORF">PARMNEM_LOCUS12079</name>
</gene>
<evidence type="ECO:0000313" key="2">
    <source>
        <dbReference type="Proteomes" id="UP001314205"/>
    </source>
</evidence>